<dbReference type="PROSITE" id="PS50304">
    <property type="entry name" value="TUDOR"/>
    <property type="match status" value="2"/>
</dbReference>
<proteinExistence type="predicted"/>
<dbReference type="Gene3D" id="2.40.50.90">
    <property type="match status" value="3"/>
</dbReference>
<feature type="compositionally biased region" description="Polar residues" evidence="5">
    <location>
        <begin position="190"/>
        <end position="213"/>
    </location>
</feature>
<dbReference type="Proteomes" id="UP000504635">
    <property type="component" value="Unplaced"/>
</dbReference>
<dbReference type="InterPro" id="IPR025605">
    <property type="entry name" value="OST-HTH/LOTUS_dom"/>
</dbReference>
<feature type="compositionally biased region" description="Basic and acidic residues" evidence="5">
    <location>
        <begin position="265"/>
        <end position="274"/>
    </location>
</feature>
<organism evidence="8 10">
    <name type="scientific">Sitophilus oryzae</name>
    <name type="common">Rice weevil</name>
    <name type="synonym">Curculio oryzae</name>
    <dbReference type="NCBI Taxonomy" id="7048"/>
    <lineage>
        <taxon>Eukaryota</taxon>
        <taxon>Metazoa</taxon>
        <taxon>Ecdysozoa</taxon>
        <taxon>Arthropoda</taxon>
        <taxon>Hexapoda</taxon>
        <taxon>Insecta</taxon>
        <taxon>Pterygota</taxon>
        <taxon>Neoptera</taxon>
        <taxon>Endopterygota</taxon>
        <taxon>Coleoptera</taxon>
        <taxon>Polyphaga</taxon>
        <taxon>Cucujiformia</taxon>
        <taxon>Curculionidae</taxon>
        <taxon>Dryophthorinae</taxon>
        <taxon>Sitophilus</taxon>
    </lineage>
</organism>
<dbReference type="PROSITE" id="PS51644">
    <property type="entry name" value="HTH_OST"/>
    <property type="match status" value="1"/>
</dbReference>
<dbReference type="OrthoDB" id="10034606at2759"/>
<evidence type="ECO:0000256" key="4">
    <source>
        <dbReference type="ARBA" id="ARBA00022871"/>
    </source>
</evidence>
<dbReference type="InterPro" id="IPR050621">
    <property type="entry name" value="Tudor_domain_containing"/>
</dbReference>
<dbReference type="KEGG" id="soy:115881280"/>
<gene>
    <name evidence="9 10" type="primary">LOC115881280</name>
</gene>
<evidence type="ECO:0000256" key="2">
    <source>
        <dbReference type="ARBA" id="ARBA00022490"/>
    </source>
</evidence>
<keyword evidence="4" id="KW-0221">Differentiation</keyword>
<evidence type="ECO:0000256" key="3">
    <source>
        <dbReference type="ARBA" id="ARBA00022737"/>
    </source>
</evidence>
<feature type="domain" description="Tudor" evidence="6">
    <location>
        <begin position="961"/>
        <end position="1028"/>
    </location>
</feature>
<dbReference type="Gene3D" id="2.30.30.140">
    <property type="match status" value="3"/>
</dbReference>
<dbReference type="Gene3D" id="3.30.420.610">
    <property type="entry name" value="LOTUS domain-like"/>
    <property type="match status" value="2"/>
</dbReference>
<reference evidence="9 10" key="1">
    <citation type="submission" date="2025-04" db="UniProtKB">
        <authorList>
            <consortium name="RefSeq"/>
        </authorList>
    </citation>
    <scope>IDENTIFICATION</scope>
    <source>
        <tissue evidence="9 10">Gonads</tissue>
    </source>
</reference>
<dbReference type="InterPro" id="IPR035437">
    <property type="entry name" value="SNase_OB-fold_sf"/>
</dbReference>
<dbReference type="InterPro" id="IPR041966">
    <property type="entry name" value="LOTUS-like"/>
</dbReference>
<feature type="region of interest" description="Disordered" evidence="5">
    <location>
        <begin position="113"/>
        <end position="140"/>
    </location>
</feature>
<dbReference type="SUPFAM" id="SSF63748">
    <property type="entry name" value="Tudor/PWWP/MBT"/>
    <property type="match status" value="2"/>
</dbReference>
<dbReference type="SMART" id="SM00333">
    <property type="entry name" value="TUDOR"/>
    <property type="match status" value="2"/>
</dbReference>
<evidence type="ECO:0000259" key="7">
    <source>
        <dbReference type="PROSITE" id="PS51644"/>
    </source>
</evidence>
<comment type="subcellular location">
    <subcellularLocation>
        <location evidence="1">Cytoplasm</location>
    </subcellularLocation>
</comment>
<name>A0A6J2XV71_SITOR</name>
<feature type="domain" description="HTH OST-type" evidence="7">
    <location>
        <begin position="7"/>
        <end position="78"/>
    </location>
</feature>
<dbReference type="GeneID" id="115881280"/>
<dbReference type="GO" id="GO:0005737">
    <property type="term" value="C:cytoplasm"/>
    <property type="evidence" value="ECO:0007669"/>
    <property type="project" value="UniProtKB-SubCell"/>
</dbReference>
<keyword evidence="3" id="KW-0677">Repeat</keyword>
<dbReference type="CDD" id="cd09972">
    <property type="entry name" value="LOTUS_TDRD_OSKAR"/>
    <property type="match status" value="1"/>
</dbReference>
<feature type="compositionally biased region" description="Polar residues" evidence="5">
    <location>
        <begin position="297"/>
        <end position="307"/>
    </location>
</feature>
<dbReference type="CDD" id="cd20379">
    <property type="entry name" value="Tudor_dTUD-like"/>
    <property type="match status" value="1"/>
</dbReference>
<keyword evidence="8" id="KW-1185">Reference proteome</keyword>
<dbReference type="CTD" id="37304"/>
<feature type="domain" description="Tudor" evidence="6">
    <location>
        <begin position="551"/>
        <end position="611"/>
    </location>
</feature>
<protein>
    <submittedName>
        <fullName evidence="9 10">Tudor domain-containing protein 7 isoform X1</fullName>
    </submittedName>
</protein>
<evidence type="ECO:0000313" key="8">
    <source>
        <dbReference type="Proteomes" id="UP000504635"/>
    </source>
</evidence>
<feature type="region of interest" description="Disordered" evidence="5">
    <location>
        <begin position="188"/>
        <end position="245"/>
    </location>
</feature>
<dbReference type="PANTHER" id="PTHR22948:SF76">
    <property type="entry name" value="FI20010P1-RELATED"/>
    <property type="match status" value="1"/>
</dbReference>
<evidence type="ECO:0000313" key="9">
    <source>
        <dbReference type="RefSeq" id="XP_030754593.1"/>
    </source>
</evidence>
<dbReference type="PANTHER" id="PTHR22948">
    <property type="entry name" value="TUDOR DOMAIN CONTAINING PROTEIN"/>
    <property type="match status" value="1"/>
</dbReference>
<feature type="compositionally biased region" description="Polar residues" evidence="5">
    <location>
        <begin position="113"/>
        <end position="130"/>
    </location>
</feature>
<dbReference type="AlphaFoldDB" id="A0A6J2XV71"/>
<dbReference type="Pfam" id="PF00567">
    <property type="entry name" value="TUDOR"/>
    <property type="match status" value="2"/>
</dbReference>
<keyword evidence="4" id="KW-0744">Spermatogenesis</keyword>
<evidence type="ECO:0000256" key="5">
    <source>
        <dbReference type="SAM" id="MobiDB-lite"/>
    </source>
</evidence>
<evidence type="ECO:0000259" key="6">
    <source>
        <dbReference type="PROSITE" id="PS50304"/>
    </source>
</evidence>
<dbReference type="Pfam" id="PF12872">
    <property type="entry name" value="OST-HTH"/>
    <property type="match status" value="1"/>
</dbReference>
<dbReference type="GO" id="GO:0007283">
    <property type="term" value="P:spermatogenesis"/>
    <property type="evidence" value="ECO:0007669"/>
    <property type="project" value="UniProtKB-KW"/>
</dbReference>
<dbReference type="InterPro" id="IPR002999">
    <property type="entry name" value="Tudor"/>
</dbReference>
<sequence length="1115" mass="127504">MADKDDLRNEVIKNIRSLCLTEKGPTPVRQLTDDYRAMIGQKIPFQELGFKKLEDFLQSEITFKVSWRGNDLVIKAEPTAKSAHIADMVSKQKTSKKKISRVHFNNYRSTHNNYQQTSKWRPKSNNSSHYRGSVRPQAVSHTQFVNRGKTPTVASKVVIPEHSTFHSEPSQVEKFDLNQRLTNRLKENKTAPSNNNYIHPQPSNGIHPQLTQDNHTKDRKTEVLQPPEQKSKLLPTNHTRETVLTDIDDTVNPLLATRRRITKKMSELSLERDSGNSSPTSETPVPKTPECVRTDNPCGNSSPTSETPVPKAPEFVRTNNPLADLKLFAEIHNLGEVVVNVTQIKAKRNQFYSCKIKVGQHDIYSSYPEDFHNPLDSQNFCCNKALDDLIPKKAKRKKSLMISSDIDILERIPPMLEKHTRGVWAWQLKLDYTDKYNEVLPDDWIKIIDRSSSVEIDKMGSEDYILYHCAPGTVLQKGQLVTSRPSVCNVSVPSNTVQFSEDGNLIGQVTCAMSVNEIWCQQIKTEESKSYLTMMDRLQIYYQGHESELTPKTISPAGYYIAKLEDEYFRVRTVKINEDEETVECFFIDFGDEVNIPKCDIFELTREYASVQAQAFVCRLCGLEYLYDITGNSESLSLLYNTEVVIEMASDSTAIRSSSEVLPVYMYDSEGHSINEKLIPELTKELASLNLQKDTIVEVYISNIEPNGDVYVQVRNQGYDYYTKLHAQIEEQLKSDTSDDNLCKVTRENSKGKLFFWQRELWKWFRIELIDWSPLGDLAQVYLVDHGSTDVIDVSKVKLYPLDKINDIFSTYPHLAVKIRIALEKIPSDFVELASKDMAVDQPVLLKIIGSTEDNIPLAELFKRNSDGGLFCINKSISIKSEMQKKTEDVNLKEKFKYFSSTGNVPSTGYLQSPPLPEKGTYFEVCIPFAVNPYNFFIQPLSSKPQLDQMMEDLQNQYRNTRYSNLKCEDILPGNIYASKHNDGFWYRTSVIKVIHSGSVSVFFCDFGYYQTVPVKQLIPLDDKFLRLPHQALKAKLADVKPIQSKWTMEGCDEFKKLIEKKEFIALFIDIEKDILYQSDSIVKVLLVDTSTDVDIHIGKELVKRGIAVEETIQQ</sequence>
<dbReference type="RefSeq" id="XP_030754593.1">
    <property type="nucleotide sequence ID" value="XM_030898733.1"/>
</dbReference>
<dbReference type="GO" id="GO:0030154">
    <property type="term" value="P:cell differentiation"/>
    <property type="evidence" value="ECO:0007669"/>
    <property type="project" value="UniProtKB-ARBA"/>
</dbReference>
<evidence type="ECO:0000313" key="10">
    <source>
        <dbReference type="RefSeq" id="XP_030754660.1"/>
    </source>
</evidence>
<accession>A0A6J2XV71</accession>
<dbReference type="RefSeq" id="XP_030754660.1">
    <property type="nucleotide sequence ID" value="XM_030898800.1"/>
</dbReference>
<keyword evidence="2" id="KW-0963">Cytoplasm</keyword>
<feature type="region of interest" description="Disordered" evidence="5">
    <location>
        <begin position="265"/>
        <end position="313"/>
    </location>
</feature>
<evidence type="ECO:0000256" key="1">
    <source>
        <dbReference type="ARBA" id="ARBA00004496"/>
    </source>
</evidence>